<comment type="caution">
    <text evidence="1">The sequence shown here is derived from an EMBL/GenBank/DDBJ whole genome shotgun (WGS) entry which is preliminary data.</text>
</comment>
<dbReference type="EMBL" id="JANPWB010000005">
    <property type="protein sequence ID" value="KAJ1187820.1"/>
    <property type="molecule type" value="Genomic_DNA"/>
</dbReference>
<protein>
    <submittedName>
        <fullName evidence="1">Uncharacterized protein</fullName>
    </submittedName>
</protein>
<keyword evidence="2" id="KW-1185">Reference proteome</keyword>
<dbReference type="AlphaFoldDB" id="A0AAV7UFP5"/>
<dbReference type="Proteomes" id="UP001066276">
    <property type="component" value="Chromosome 3_1"/>
</dbReference>
<proteinExistence type="predicted"/>
<name>A0AAV7UFP5_PLEWA</name>
<reference evidence="1" key="1">
    <citation type="journal article" date="2022" name="bioRxiv">
        <title>Sequencing and chromosome-scale assembly of the giantPleurodeles waltlgenome.</title>
        <authorList>
            <person name="Brown T."/>
            <person name="Elewa A."/>
            <person name="Iarovenko S."/>
            <person name="Subramanian E."/>
            <person name="Araus A.J."/>
            <person name="Petzold A."/>
            <person name="Susuki M."/>
            <person name="Suzuki K.-i.T."/>
            <person name="Hayashi T."/>
            <person name="Toyoda A."/>
            <person name="Oliveira C."/>
            <person name="Osipova E."/>
            <person name="Leigh N.D."/>
            <person name="Simon A."/>
            <person name="Yun M.H."/>
        </authorList>
    </citation>
    <scope>NUCLEOTIDE SEQUENCE</scope>
    <source>
        <strain evidence="1">20211129_DDA</strain>
        <tissue evidence="1">Liver</tissue>
    </source>
</reference>
<evidence type="ECO:0000313" key="2">
    <source>
        <dbReference type="Proteomes" id="UP001066276"/>
    </source>
</evidence>
<gene>
    <name evidence="1" type="ORF">NDU88_004590</name>
</gene>
<sequence>MNARLQLPDEERLSLPLFVLKLSRVRMRGFRDVTGPSPGRDSQFQWRRRNCLLPAEVTPRGQVSIRIAGPGNSSLITHAFPETLGCGVSRCTTSSLEQILRLCGKRRCVEQRNVYSSAPRRRAR</sequence>
<evidence type="ECO:0000313" key="1">
    <source>
        <dbReference type="EMBL" id="KAJ1187820.1"/>
    </source>
</evidence>
<accession>A0AAV7UFP5</accession>
<organism evidence="1 2">
    <name type="scientific">Pleurodeles waltl</name>
    <name type="common">Iberian ribbed newt</name>
    <dbReference type="NCBI Taxonomy" id="8319"/>
    <lineage>
        <taxon>Eukaryota</taxon>
        <taxon>Metazoa</taxon>
        <taxon>Chordata</taxon>
        <taxon>Craniata</taxon>
        <taxon>Vertebrata</taxon>
        <taxon>Euteleostomi</taxon>
        <taxon>Amphibia</taxon>
        <taxon>Batrachia</taxon>
        <taxon>Caudata</taxon>
        <taxon>Salamandroidea</taxon>
        <taxon>Salamandridae</taxon>
        <taxon>Pleurodelinae</taxon>
        <taxon>Pleurodeles</taxon>
    </lineage>
</organism>